<protein>
    <submittedName>
        <fullName evidence="2">Zinc dependent phospholipase C family protein</fullName>
    </submittedName>
</protein>
<dbReference type="Proteomes" id="UP000481872">
    <property type="component" value="Unassembled WGS sequence"/>
</dbReference>
<dbReference type="GO" id="GO:0016788">
    <property type="term" value="F:hydrolase activity, acting on ester bonds"/>
    <property type="evidence" value="ECO:0007669"/>
    <property type="project" value="InterPro"/>
</dbReference>
<proteinExistence type="predicted"/>
<dbReference type="AlphaFoldDB" id="A0A6M0H0W3"/>
<dbReference type="Gene3D" id="1.10.575.10">
    <property type="entry name" value="P1 Nuclease"/>
    <property type="match status" value="1"/>
</dbReference>
<organism evidence="2 3">
    <name type="scientific">Clostridium senegalense</name>
    <dbReference type="NCBI Taxonomy" id="1465809"/>
    <lineage>
        <taxon>Bacteria</taxon>
        <taxon>Bacillati</taxon>
        <taxon>Bacillota</taxon>
        <taxon>Clostridia</taxon>
        <taxon>Eubacteriales</taxon>
        <taxon>Clostridiaceae</taxon>
        <taxon>Clostridium</taxon>
    </lineage>
</organism>
<comment type="caution">
    <text evidence="2">The sequence shown here is derived from an EMBL/GenBank/DDBJ whole genome shotgun (WGS) entry which is preliminary data.</text>
</comment>
<dbReference type="RefSeq" id="WP_061996762.1">
    <property type="nucleotide sequence ID" value="NZ_JAAGPU010000003.1"/>
</dbReference>
<keyword evidence="3" id="KW-1185">Reference proteome</keyword>
<dbReference type="EMBL" id="JAAGPU010000003">
    <property type="protein sequence ID" value="NEU03858.1"/>
    <property type="molecule type" value="Genomic_DNA"/>
</dbReference>
<accession>A0A6M0H0W3</accession>
<gene>
    <name evidence="2" type="ORF">G3M99_03100</name>
</gene>
<feature type="domain" description="Phospholipase C/D" evidence="1">
    <location>
        <begin position="6"/>
        <end position="154"/>
    </location>
</feature>
<dbReference type="InterPro" id="IPR008947">
    <property type="entry name" value="PLipase_C/P1_nuclease_dom_sf"/>
</dbReference>
<dbReference type="InterPro" id="IPR029002">
    <property type="entry name" value="PLPC/GPLD1"/>
</dbReference>
<evidence type="ECO:0000313" key="2">
    <source>
        <dbReference type="EMBL" id="NEU03858.1"/>
    </source>
</evidence>
<reference evidence="2 3" key="1">
    <citation type="submission" date="2020-02" db="EMBL/GenBank/DDBJ databases">
        <title>Genome assembly of a novel Clostridium senegalense strain.</title>
        <authorList>
            <person name="Gupta T.B."/>
            <person name="Jauregui R."/>
            <person name="Maclean P."/>
            <person name="Nawarathana A."/>
            <person name="Brightwell G."/>
        </authorList>
    </citation>
    <scope>NUCLEOTIDE SEQUENCE [LARGE SCALE GENOMIC DNA]</scope>
    <source>
        <strain evidence="2 3">AGRFS4</strain>
    </source>
</reference>
<dbReference type="Pfam" id="PF00882">
    <property type="entry name" value="Zn_dep_PLPC"/>
    <property type="match status" value="1"/>
</dbReference>
<evidence type="ECO:0000259" key="1">
    <source>
        <dbReference type="Pfam" id="PF00882"/>
    </source>
</evidence>
<evidence type="ECO:0000313" key="3">
    <source>
        <dbReference type="Proteomes" id="UP000481872"/>
    </source>
</evidence>
<name>A0A6M0H0W3_9CLOT</name>
<sequence>MNIIAHLTIGHKIQPILEDRLDIIIKPVSFLYGNIRPDVKKRDMKYHVNHHCVTHLNTLVNSLYSNIDNGITYSNFMIELGSICHFICDYFCYPHNEHYDGSRPDHHIYEQNQVFFINKNINSILNNLVLEPYELFNCPKDILAEIFSIHDEYLNDTTLSNHEKDVTYALRACLLTTESLFRVYLARYRQKKMLFKNA</sequence>